<dbReference type="AlphaFoldDB" id="A0A9P5VH36"/>
<evidence type="ECO:0000256" key="3">
    <source>
        <dbReference type="ARBA" id="ARBA00022833"/>
    </source>
</evidence>
<keyword evidence="2" id="KW-0378">Hydrolase</keyword>
<protein>
    <submittedName>
        <fullName evidence="6">Translation initiation factor 3 subunit b</fullName>
    </submittedName>
</protein>
<accession>A0A9P5VH36</accession>
<dbReference type="PANTHER" id="PTHR43579">
    <property type="match status" value="1"/>
</dbReference>
<dbReference type="Proteomes" id="UP000696485">
    <property type="component" value="Unassembled WGS sequence"/>
</dbReference>
<evidence type="ECO:0000256" key="4">
    <source>
        <dbReference type="ARBA" id="ARBA00023049"/>
    </source>
</evidence>
<comment type="caution">
    <text evidence="6">The sequence shown here is derived from an EMBL/GenBank/DDBJ whole genome shotgun (WGS) entry which is preliminary data.</text>
</comment>
<dbReference type="Gene3D" id="1.10.390.10">
    <property type="entry name" value="Neutral Protease Domain 2"/>
    <property type="match status" value="1"/>
</dbReference>
<dbReference type="EMBL" id="JAAAUY010001346">
    <property type="protein sequence ID" value="KAF9323170.1"/>
    <property type="molecule type" value="Genomic_DNA"/>
</dbReference>
<keyword evidence="6" id="KW-0396">Initiation factor</keyword>
<dbReference type="InterPro" id="IPR001570">
    <property type="entry name" value="Peptidase_M4_C_domain"/>
</dbReference>
<reference evidence="6" key="1">
    <citation type="journal article" date="2020" name="Fungal Divers.">
        <title>Resolving the Mortierellaceae phylogeny through synthesis of multi-gene phylogenetics and phylogenomics.</title>
        <authorList>
            <person name="Vandepol N."/>
            <person name="Liber J."/>
            <person name="Desiro A."/>
            <person name="Na H."/>
            <person name="Kennedy M."/>
            <person name="Barry K."/>
            <person name="Grigoriev I.V."/>
            <person name="Miller A.N."/>
            <person name="O'Donnell K."/>
            <person name="Stajich J.E."/>
            <person name="Bonito G."/>
        </authorList>
    </citation>
    <scope>NUCLEOTIDE SEQUENCE</scope>
    <source>
        <strain evidence="6">NVP1</strain>
    </source>
</reference>
<gene>
    <name evidence="6" type="primary">PRT1_1</name>
    <name evidence="6" type="ORF">BG006_001704</name>
</gene>
<evidence type="ECO:0000256" key="2">
    <source>
        <dbReference type="ARBA" id="ARBA00022801"/>
    </source>
</evidence>
<organism evidence="6 7">
    <name type="scientific">Podila minutissima</name>
    <dbReference type="NCBI Taxonomy" id="64525"/>
    <lineage>
        <taxon>Eukaryota</taxon>
        <taxon>Fungi</taxon>
        <taxon>Fungi incertae sedis</taxon>
        <taxon>Mucoromycota</taxon>
        <taxon>Mortierellomycotina</taxon>
        <taxon>Mortierellomycetes</taxon>
        <taxon>Mortierellales</taxon>
        <taxon>Mortierellaceae</taxon>
        <taxon>Podila</taxon>
    </lineage>
</organism>
<dbReference type="InterPro" id="IPR027268">
    <property type="entry name" value="Peptidase_M4/M1_CTD_sf"/>
</dbReference>
<dbReference type="PANTHER" id="PTHR43579:SF1">
    <property type="entry name" value="NEUTRAL METALLOPROTEINASE"/>
    <property type="match status" value="1"/>
</dbReference>
<name>A0A9P5VH36_9FUNG</name>
<dbReference type="GO" id="GO:0003743">
    <property type="term" value="F:translation initiation factor activity"/>
    <property type="evidence" value="ECO:0007669"/>
    <property type="project" value="UniProtKB-KW"/>
</dbReference>
<dbReference type="GO" id="GO:0004222">
    <property type="term" value="F:metalloendopeptidase activity"/>
    <property type="evidence" value="ECO:0007669"/>
    <property type="project" value="InterPro"/>
</dbReference>
<feature type="non-terminal residue" evidence="6">
    <location>
        <position position="1"/>
    </location>
</feature>
<evidence type="ECO:0000259" key="5">
    <source>
        <dbReference type="Pfam" id="PF02868"/>
    </source>
</evidence>
<evidence type="ECO:0000313" key="6">
    <source>
        <dbReference type="EMBL" id="KAF9323170.1"/>
    </source>
</evidence>
<evidence type="ECO:0000313" key="7">
    <source>
        <dbReference type="Proteomes" id="UP000696485"/>
    </source>
</evidence>
<keyword evidence="4" id="KW-0482">Metalloprotease</keyword>
<keyword evidence="1" id="KW-0645">Protease</keyword>
<dbReference type="Pfam" id="PF02868">
    <property type="entry name" value="Peptidase_M4_C"/>
    <property type="match status" value="1"/>
</dbReference>
<keyword evidence="7" id="KW-1185">Reference proteome</keyword>
<proteinExistence type="predicted"/>
<dbReference type="GO" id="GO:0006508">
    <property type="term" value="P:proteolysis"/>
    <property type="evidence" value="ECO:0007669"/>
    <property type="project" value="UniProtKB-KW"/>
</dbReference>
<dbReference type="SUPFAM" id="SSF55486">
    <property type="entry name" value="Metalloproteases ('zincins'), catalytic domain"/>
    <property type="match status" value="1"/>
</dbReference>
<feature type="domain" description="Peptidase M4 C-terminal" evidence="5">
    <location>
        <begin position="4"/>
        <end position="99"/>
    </location>
</feature>
<keyword evidence="3" id="KW-0862">Zinc</keyword>
<dbReference type="InterPro" id="IPR052759">
    <property type="entry name" value="Metalloprotease_M4"/>
</dbReference>
<keyword evidence="6" id="KW-0648">Protein biosynthesis</keyword>
<evidence type="ECO:0000256" key="1">
    <source>
        <dbReference type="ARBA" id="ARBA00022670"/>
    </source>
</evidence>
<sequence>LQGASMRKYYSGSDDDGGVHRNCGIPNRAFHLAAMSIGGFSWKGAGKVWYASLTDPELRRIDNRYAFKEFAELTCKHARELGGQPWLDAVKKAWIEVGVLSNS</sequence>